<feature type="chain" id="PRO_5020522938" description="Superoxide dismutase family protein" evidence="2">
    <location>
        <begin position="32"/>
        <end position="185"/>
    </location>
</feature>
<protein>
    <recommendedName>
        <fullName evidence="5">Superoxide dismutase family protein</fullName>
    </recommendedName>
</protein>
<dbReference type="AlphaFoldDB" id="A0A4Q5J205"/>
<evidence type="ECO:0000256" key="2">
    <source>
        <dbReference type="SAM" id="SignalP"/>
    </source>
</evidence>
<keyword evidence="4" id="KW-1185">Reference proteome</keyword>
<feature type="signal peptide" evidence="2">
    <location>
        <begin position="1"/>
        <end position="31"/>
    </location>
</feature>
<dbReference type="SUPFAM" id="SSF49329">
    <property type="entry name" value="Cu,Zn superoxide dismutase-like"/>
    <property type="match status" value="1"/>
</dbReference>
<reference evidence="3 4" key="1">
    <citation type="submission" date="2019-01" db="EMBL/GenBank/DDBJ databases">
        <title>Nocardioides guangzhouensis sp. nov., an actinobacterium isolated from soil.</title>
        <authorList>
            <person name="Fu Y."/>
            <person name="Cai Y."/>
            <person name="Lin Z."/>
            <person name="Chen P."/>
        </authorList>
    </citation>
    <scope>NUCLEOTIDE SEQUENCE [LARGE SCALE GENOMIC DNA]</scope>
    <source>
        <strain evidence="3 4">NBRC 105384</strain>
    </source>
</reference>
<dbReference type="OrthoDB" id="3297424at2"/>
<dbReference type="Proteomes" id="UP000291189">
    <property type="component" value="Unassembled WGS sequence"/>
</dbReference>
<evidence type="ECO:0008006" key="5">
    <source>
        <dbReference type="Google" id="ProtNLM"/>
    </source>
</evidence>
<dbReference type="GO" id="GO:0046872">
    <property type="term" value="F:metal ion binding"/>
    <property type="evidence" value="ECO:0007669"/>
    <property type="project" value="InterPro"/>
</dbReference>
<organism evidence="3 4">
    <name type="scientific">Nocardioides iriomotensis</name>
    <dbReference type="NCBI Taxonomy" id="715784"/>
    <lineage>
        <taxon>Bacteria</taxon>
        <taxon>Bacillati</taxon>
        <taxon>Actinomycetota</taxon>
        <taxon>Actinomycetes</taxon>
        <taxon>Propionibacteriales</taxon>
        <taxon>Nocardioidaceae</taxon>
        <taxon>Nocardioides</taxon>
    </lineage>
</organism>
<name>A0A4Q5J205_9ACTN</name>
<sequence length="185" mass="18870">MGRQGRTVLRGAVALGVAVPAVALALQPAQAGNGDGGGAVVAVDDLRDLQPGRVDPLDGATAGLTVVRHDGSTSFTFRLQHVQKTASERVFGAHLHVGPCVAGDGGAAKAHYNTDSLAGDTTPEISRDTEVWLDFQVNAGGSGHAFATVPFEIQPGQRSVVVHALPTAPNGTAGDRLACLPVVVR</sequence>
<dbReference type="GO" id="GO:0006801">
    <property type="term" value="P:superoxide metabolic process"/>
    <property type="evidence" value="ECO:0007669"/>
    <property type="project" value="InterPro"/>
</dbReference>
<comment type="similarity">
    <text evidence="1">Belongs to the Cu-Zn superoxide dismutase family.</text>
</comment>
<accession>A0A4Q5J205</accession>
<evidence type="ECO:0000256" key="1">
    <source>
        <dbReference type="ARBA" id="ARBA00010457"/>
    </source>
</evidence>
<evidence type="ECO:0000313" key="4">
    <source>
        <dbReference type="Proteomes" id="UP000291189"/>
    </source>
</evidence>
<dbReference type="EMBL" id="SDPU01000021">
    <property type="protein sequence ID" value="RYU12393.1"/>
    <property type="molecule type" value="Genomic_DNA"/>
</dbReference>
<gene>
    <name evidence="3" type="ORF">ETU37_10340</name>
</gene>
<proteinExistence type="inferred from homology"/>
<dbReference type="InterPro" id="IPR036423">
    <property type="entry name" value="SOD-like_Cu/Zn_dom_sf"/>
</dbReference>
<evidence type="ECO:0000313" key="3">
    <source>
        <dbReference type="EMBL" id="RYU12393.1"/>
    </source>
</evidence>
<comment type="caution">
    <text evidence="3">The sequence shown here is derived from an EMBL/GenBank/DDBJ whole genome shotgun (WGS) entry which is preliminary data.</text>
</comment>
<dbReference type="Gene3D" id="2.60.40.200">
    <property type="entry name" value="Superoxide dismutase, copper/zinc binding domain"/>
    <property type="match status" value="1"/>
</dbReference>
<dbReference type="RefSeq" id="WP_129987224.1">
    <property type="nucleotide sequence ID" value="NZ_SDPU01000021.1"/>
</dbReference>
<keyword evidence="2" id="KW-0732">Signal</keyword>